<dbReference type="CDD" id="cd00090">
    <property type="entry name" value="HTH_ARSR"/>
    <property type="match status" value="1"/>
</dbReference>
<dbReference type="PATRIC" id="fig|1122219.3.peg.1150"/>
<dbReference type="Pfam" id="PF01638">
    <property type="entry name" value="HxlR"/>
    <property type="match status" value="1"/>
</dbReference>
<evidence type="ECO:0000256" key="2">
    <source>
        <dbReference type="ARBA" id="ARBA00023125"/>
    </source>
</evidence>
<evidence type="ECO:0000259" key="4">
    <source>
        <dbReference type="PROSITE" id="PS51118"/>
    </source>
</evidence>
<dbReference type="OrthoDB" id="9791143at2"/>
<evidence type="ECO:0000313" key="6">
    <source>
        <dbReference type="Proteomes" id="UP000036503"/>
    </source>
</evidence>
<keyword evidence="2" id="KW-0238">DNA-binding</keyword>
<dbReference type="InterPro" id="IPR036388">
    <property type="entry name" value="WH-like_DNA-bd_sf"/>
</dbReference>
<dbReference type="PROSITE" id="PS51118">
    <property type="entry name" value="HTH_HXLR"/>
    <property type="match status" value="1"/>
</dbReference>
<dbReference type="InterPro" id="IPR002577">
    <property type="entry name" value="HTH_HxlR"/>
</dbReference>
<comment type="caution">
    <text evidence="5">The sequence shown here is derived from an EMBL/GenBank/DDBJ whole genome shotgun (WGS) entry which is preliminary data.</text>
</comment>
<dbReference type="GO" id="GO:0003677">
    <property type="term" value="F:DNA binding"/>
    <property type="evidence" value="ECO:0007669"/>
    <property type="project" value="UniProtKB-KW"/>
</dbReference>
<reference evidence="5 6" key="1">
    <citation type="submission" date="2015-06" db="EMBL/GenBank/DDBJ databases">
        <title>Draft genome sequence of beer spoilage bacterium Megasphaera cerevisiae type strain 20462.</title>
        <authorList>
            <person name="Kutumbaka K."/>
            <person name="Pasmowitz J."/>
            <person name="Mategko J."/>
            <person name="Reyes D."/>
            <person name="Friedrich A."/>
            <person name="Han S."/>
            <person name="Martens-Habbena W."/>
            <person name="Neal-McKinney J."/>
            <person name="Janagama H.K."/>
            <person name="Nadala C."/>
            <person name="Samadpour M."/>
        </authorList>
    </citation>
    <scope>NUCLEOTIDE SEQUENCE [LARGE SCALE GENOMIC DNA]</scope>
    <source>
        <strain evidence="5 6">DSM 20462</strain>
    </source>
</reference>
<gene>
    <name evidence="5" type="ORF">AB840_01730</name>
</gene>
<keyword evidence="6" id="KW-1185">Reference proteome</keyword>
<evidence type="ECO:0000313" key="5">
    <source>
        <dbReference type="EMBL" id="KMO87642.1"/>
    </source>
</evidence>
<evidence type="ECO:0000256" key="1">
    <source>
        <dbReference type="ARBA" id="ARBA00023015"/>
    </source>
</evidence>
<dbReference type="PANTHER" id="PTHR33204:SF29">
    <property type="entry name" value="TRANSCRIPTIONAL REGULATOR"/>
    <property type="match status" value="1"/>
</dbReference>
<organism evidence="5 6">
    <name type="scientific">Megasphaera cerevisiae DSM 20462</name>
    <dbReference type="NCBI Taxonomy" id="1122219"/>
    <lineage>
        <taxon>Bacteria</taxon>
        <taxon>Bacillati</taxon>
        <taxon>Bacillota</taxon>
        <taxon>Negativicutes</taxon>
        <taxon>Veillonellales</taxon>
        <taxon>Veillonellaceae</taxon>
        <taxon>Megasphaera</taxon>
    </lineage>
</organism>
<proteinExistence type="predicted"/>
<name>A0A0J6X0G1_9FIRM</name>
<dbReference type="Proteomes" id="UP000036503">
    <property type="component" value="Unassembled WGS sequence"/>
</dbReference>
<dbReference type="AlphaFoldDB" id="A0A0J6X0G1"/>
<feature type="domain" description="HTH hxlR-type" evidence="4">
    <location>
        <begin position="11"/>
        <end position="108"/>
    </location>
</feature>
<dbReference type="Gene3D" id="1.10.10.10">
    <property type="entry name" value="Winged helix-like DNA-binding domain superfamily/Winged helix DNA-binding domain"/>
    <property type="match status" value="1"/>
</dbReference>
<sequence length="108" mass="12540">MYAFNSKQYECPFDCFIDILKGKWRTTILLLLAQKPQRFAQLQRQIGGISAKVLSENLQVLEANTILHREVYPTVPPTVEYSLTEKGTVLIHIMNDINEWSHTYLINE</sequence>
<keyword evidence="1" id="KW-0805">Transcription regulation</keyword>
<dbReference type="EMBL" id="LEKT01000003">
    <property type="protein sequence ID" value="KMO87642.1"/>
    <property type="molecule type" value="Genomic_DNA"/>
</dbReference>
<dbReference type="InterPro" id="IPR011991">
    <property type="entry name" value="ArsR-like_HTH"/>
</dbReference>
<dbReference type="PANTHER" id="PTHR33204">
    <property type="entry name" value="TRANSCRIPTIONAL REGULATOR, MARR FAMILY"/>
    <property type="match status" value="1"/>
</dbReference>
<keyword evidence="3" id="KW-0804">Transcription</keyword>
<dbReference type="RefSeq" id="WP_048513097.1">
    <property type="nucleotide sequence ID" value="NZ_LEKT01000003.1"/>
</dbReference>
<dbReference type="InParanoid" id="A0A0J6X0G1"/>
<evidence type="ECO:0000256" key="3">
    <source>
        <dbReference type="ARBA" id="ARBA00023163"/>
    </source>
</evidence>
<protein>
    <submittedName>
        <fullName evidence="5">HxlR family transcriptional regulator</fullName>
    </submittedName>
</protein>
<accession>A0A0J6X0G1</accession>
<dbReference type="SUPFAM" id="SSF46785">
    <property type="entry name" value="Winged helix' DNA-binding domain"/>
    <property type="match status" value="1"/>
</dbReference>
<dbReference type="InterPro" id="IPR036390">
    <property type="entry name" value="WH_DNA-bd_sf"/>
</dbReference>